<dbReference type="AlphaFoldDB" id="A0A4Y2BTN6"/>
<dbReference type="Proteomes" id="UP000499080">
    <property type="component" value="Unassembled WGS sequence"/>
</dbReference>
<reference evidence="1 2" key="1">
    <citation type="journal article" date="2019" name="Sci. Rep.">
        <title>Orb-weaving spider Araneus ventricosus genome elucidates the spidroin gene catalogue.</title>
        <authorList>
            <person name="Kono N."/>
            <person name="Nakamura H."/>
            <person name="Ohtoshi R."/>
            <person name="Moran D.A.P."/>
            <person name="Shinohara A."/>
            <person name="Yoshida Y."/>
            <person name="Fujiwara M."/>
            <person name="Mori M."/>
            <person name="Tomita M."/>
            <person name="Arakawa K."/>
        </authorList>
    </citation>
    <scope>NUCLEOTIDE SEQUENCE [LARGE SCALE GENOMIC DNA]</scope>
</reference>
<accession>A0A4Y2BTN6</accession>
<name>A0A4Y2BTN6_ARAVE</name>
<organism evidence="1 2">
    <name type="scientific">Araneus ventricosus</name>
    <name type="common">Orbweaver spider</name>
    <name type="synonym">Epeira ventricosa</name>
    <dbReference type="NCBI Taxonomy" id="182803"/>
    <lineage>
        <taxon>Eukaryota</taxon>
        <taxon>Metazoa</taxon>
        <taxon>Ecdysozoa</taxon>
        <taxon>Arthropoda</taxon>
        <taxon>Chelicerata</taxon>
        <taxon>Arachnida</taxon>
        <taxon>Araneae</taxon>
        <taxon>Araneomorphae</taxon>
        <taxon>Entelegynae</taxon>
        <taxon>Araneoidea</taxon>
        <taxon>Araneidae</taxon>
        <taxon>Araneus</taxon>
    </lineage>
</organism>
<proteinExistence type="predicted"/>
<evidence type="ECO:0000313" key="1">
    <source>
        <dbReference type="EMBL" id="GBL95590.1"/>
    </source>
</evidence>
<gene>
    <name evidence="1" type="ORF">AVEN_219672_1</name>
</gene>
<keyword evidence="2" id="KW-1185">Reference proteome</keyword>
<comment type="caution">
    <text evidence="1">The sequence shown here is derived from an EMBL/GenBank/DDBJ whole genome shotgun (WGS) entry which is preliminary data.</text>
</comment>
<dbReference type="EMBL" id="BGPR01084483">
    <property type="protein sequence ID" value="GBL95590.1"/>
    <property type="molecule type" value="Genomic_DNA"/>
</dbReference>
<evidence type="ECO:0000313" key="2">
    <source>
        <dbReference type="Proteomes" id="UP000499080"/>
    </source>
</evidence>
<sequence length="89" mass="10309">MCGDIERDQVKRHEGIRAERYVKKMLLCVVVLKKTTETSRSWQRSIGCQEKCYFVCCDIGRESLHEGERGEVDVKKDATLCIVVSEENR</sequence>
<protein>
    <submittedName>
        <fullName evidence="1">Uncharacterized protein</fullName>
    </submittedName>
</protein>